<evidence type="ECO:0000313" key="2">
    <source>
        <dbReference type="EMBL" id="TMP54006.1"/>
    </source>
</evidence>
<reference evidence="4" key="2">
    <citation type="submission" date="2019-06" db="EMBL/GenBank/DDBJ databases">
        <title>Co-occurence of chitin degradation, pigmentation and bioactivity in marine Pseudoalteromonas.</title>
        <authorList>
            <person name="Sonnenschein E.C."/>
            <person name="Bech P.K."/>
        </authorList>
    </citation>
    <scope>NUCLEOTIDE SEQUENCE [LARGE SCALE GENOMIC DNA]</scope>
    <source>
        <strain evidence="4">S2231</strain>
    </source>
</reference>
<dbReference type="EMBL" id="PNCL01000136">
    <property type="protein sequence ID" value="TMP54006.1"/>
    <property type="molecule type" value="Genomic_DNA"/>
</dbReference>
<evidence type="ECO:0000313" key="4">
    <source>
        <dbReference type="Proteomes" id="UP000307706"/>
    </source>
</evidence>
<reference evidence="3 4" key="1">
    <citation type="submission" date="2017-12" db="EMBL/GenBank/DDBJ databases">
        <authorList>
            <person name="Paulsen S."/>
            <person name="Gram L.K."/>
        </authorList>
    </citation>
    <scope>NUCLEOTIDE SEQUENCE [LARGE SCALE GENOMIC DNA]</scope>
    <source>
        <strain evidence="2 4">S2231</strain>
        <strain evidence="1 3">S2233</strain>
    </source>
</reference>
<evidence type="ECO:0000313" key="3">
    <source>
        <dbReference type="Proteomes" id="UP000305730"/>
    </source>
</evidence>
<dbReference type="EMBL" id="PNCK01000061">
    <property type="protein sequence ID" value="TMP41198.1"/>
    <property type="molecule type" value="Genomic_DNA"/>
</dbReference>
<accession>A0A5S3XIV5</accession>
<organism evidence="2 4">
    <name type="scientific">Pseudoalteromonas citrea</name>
    <dbReference type="NCBI Taxonomy" id="43655"/>
    <lineage>
        <taxon>Bacteria</taxon>
        <taxon>Pseudomonadati</taxon>
        <taxon>Pseudomonadota</taxon>
        <taxon>Gammaproteobacteria</taxon>
        <taxon>Alteromonadales</taxon>
        <taxon>Pseudoalteromonadaceae</taxon>
        <taxon>Pseudoalteromonas</taxon>
    </lineage>
</organism>
<dbReference type="RefSeq" id="WP_138597698.1">
    <property type="nucleotide sequence ID" value="NZ_PNCK01000061.1"/>
</dbReference>
<keyword evidence="3" id="KW-1185">Reference proteome</keyword>
<gene>
    <name evidence="2" type="ORF">CWB96_20110</name>
    <name evidence="1" type="ORF">CWB97_15580</name>
</gene>
<dbReference type="Proteomes" id="UP000307706">
    <property type="component" value="Unassembled WGS sequence"/>
</dbReference>
<reference evidence="2" key="3">
    <citation type="submission" date="2019-09" db="EMBL/GenBank/DDBJ databases">
        <title>Co-occurence of chitin degradation, pigmentation and bioactivity in marine Pseudoalteromonas.</title>
        <authorList>
            <person name="Sonnenschein E.C."/>
            <person name="Bech P.K."/>
        </authorList>
    </citation>
    <scope>NUCLEOTIDE SEQUENCE</scope>
    <source>
        <strain evidence="2">S2231</strain>
        <strain evidence="1 3">S2233</strain>
    </source>
</reference>
<evidence type="ECO:0000313" key="1">
    <source>
        <dbReference type="EMBL" id="TMP41198.1"/>
    </source>
</evidence>
<sequence length="130" mass="14487">MSESCGCGEKAEIGATVKFHCKTCAIVIEKFTVKKPLKAAGIAAILAYGGSQFIDYAITDNRYPLDVEYAVLEACASSYKEPLSYSRYGSKKKLCLCAFEDTMNEISYIRYKVNEEGFLKAFERNAEQCK</sequence>
<protein>
    <submittedName>
        <fullName evidence="2">Uncharacterized protein</fullName>
    </submittedName>
</protein>
<dbReference type="Proteomes" id="UP000305730">
    <property type="component" value="Unassembled WGS sequence"/>
</dbReference>
<proteinExistence type="predicted"/>
<comment type="caution">
    <text evidence="2">The sequence shown here is derived from an EMBL/GenBank/DDBJ whole genome shotgun (WGS) entry which is preliminary data.</text>
</comment>
<dbReference type="OrthoDB" id="7030601at2"/>
<dbReference type="AlphaFoldDB" id="A0A5S3XIV5"/>
<name>A0A5S3XIV5_9GAMM</name>